<dbReference type="SUPFAM" id="SSF63380">
    <property type="entry name" value="Riboflavin synthase domain-like"/>
    <property type="match status" value="1"/>
</dbReference>
<evidence type="ECO:0000313" key="5">
    <source>
        <dbReference type="Proteomes" id="UP000024942"/>
    </source>
</evidence>
<dbReference type="InterPro" id="IPR017927">
    <property type="entry name" value="FAD-bd_FR_type"/>
</dbReference>
<dbReference type="CDD" id="cd00207">
    <property type="entry name" value="fer2"/>
    <property type="match status" value="1"/>
</dbReference>
<dbReference type="eggNOG" id="COG0543">
    <property type="taxonomic scope" value="Bacteria"/>
</dbReference>
<dbReference type="InterPro" id="IPR006058">
    <property type="entry name" value="2Fe2S_fd_BS"/>
</dbReference>
<dbReference type="OrthoDB" id="9806195at2"/>
<dbReference type="GO" id="GO:0016491">
    <property type="term" value="F:oxidoreductase activity"/>
    <property type="evidence" value="ECO:0007669"/>
    <property type="project" value="InterPro"/>
</dbReference>
<dbReference type="InterPro" id="IPR001709">
    <property type="entry name" value="Flavoprot_Pyr_Nucl_cyt_Rdtase"/>
</dbReference>
<dbReference type="SUPFAM" id="SSF52343">
    <property type="entry name" value="Ferredoxin reductase-like, C-terminal NADP-linked domain"/>
    <property type="match status" value="1"/>
</dbReference>
<dbReference type="InterPro" id="IPR017938">
    <property type="entry name" value="Riboflavin_synthase-like_b-brl"/>
</dbReference>
<sequence length="346" mass="37409">MFSFLKKPKPNKVTVTSEARELFVAQDKTLLEAMLAEGMAMPHDCKVGSCGTCKFKLLDGKIRELSPSALVLERDELSAGYRLACQALPRSDLTIALDAPLLSQQAVKNYPATIVAATRLCPDIINLIVELDRPLSFTPGQYADLSLPSIDGPRSYSFAFAPKNGSAKQLQFHVRHVPGGAFTDWLFGGERLGTQMEVAAPYGAFHLKPSKAPMLCIAGGSGLAPIMAILQEARALGANRPVILLYGARTKAHLYCLDEISALAADWNAPFEFIPVLSEESPDSPWEGARGLVTQQIAEIPDRAQCEAYLCGPPAMVDLAEEVLLKAGVSRHAISADRFLDRSSAR</sequence>
<dbReference type="Gene3D" id="2.40.30.10">
    <property type="entry name" value="Translation factors"/>
    <property type="match status" value="1"/>
</dbReference>
<dbReference type="STRING" id="1280953.HOC_16875"/>
<dbReference type="PATRIC" id="fig|1280953.3.peg.3381"/>
<dbReference type="PROSITE" id="PS00197">
    <property type="entry name" value="2FE2S_FER_1"/>
    <property type="match status" value="1"/>
</dbReference>
<dbReference type="EMBL" id="ARYL01000034">
    <property type="protein sequence ID" value="KDA01185.1"/>
    <property type="molecule type" value="Genomic_DNA"/>
</dbReference>
<dbReference type="Gene3D" id="3.10.20.30">
    <property type="match status" value="1"/>
</dbReference>
<dbReference type="AlphaFoldDB" id="A0A059G3M6"/>
<dbReference type="InterPro" id="IPR012675">
    <property type="entry name" value="Beta-grasp_dom_sf"/>
</dbReference>
<keyword evidence="5" id="KW-1185">Reference proteome</keyword>
<evidence type="ECO:0000256" key="1">
    <source>
        <dbReference type="ARBA" id="ARBA00034078"/>
    </source>
</evidence>
<evidence type="ECO:0000313" key="4">
    <source>
        <dbReference type="EMBL" id="KDA01185.1"/>
    </source>
</evidence>
<evidence type="ECO:0000259" key="2">
    <source>
        <dbReference type="PROSITE" id="PS51085"/>
    </source>
</evidence>
<accession>A0A059G3M6</accession>
<dbReference type="InterPro" id="IPR050415">
    <property type="entry name" value="MRET"/>
</dbReference>
<dbReference type="SUPFAM" id="SSF54292">
    <property type="entry name" value="2Fe-2S ferredoxin-like"/>
    <property type="match status" value="1"/>
</dbReference>
<dbReference type="PANTHER" id="PTHR47354">
    <property type="entry name" value="NADH OXIDOREDUCTASE HCR"/>
    <property type="match status" value="1"/>
</dbReference>
<feature type="domain" description="2Fe-2S ferredoxin-type" evidence="2">
    <location>
        <begin position="11"/>
        <end position="101"/>
    </location>
</feature>
<dbReference type="InterPro" id="IPR036010">
    <property type="entry name" value="2Fe-2S_ferredoxin-like_sf"/>
</dbReference>
<dbReference type="InterPro" id="IPR001433">
    <property type="entry name" value="OxRdtase_FAD/NAD-bd"/>
</dbReference>
<dbReference type="Gene3D" id="3.40.50.80">
    <property type="entry name" value="Nucleotide-binding domain of ferredoxin-NADP reductase (FNR) module"/>
    <property type="match status" value="1"/>
</dbReference>
<dbReference type="PRINTS" id="PR00371">
    <property type="entry name" value="FPNCR"/>
</dbReference>
<comment type="caution">
    <text evidence="4">The sequence shown here is derived from an EMBL/GenBank/DDBJ whole genome shotgun (WGS) entry which is preliminary data.</text>
</comment>
<name>A0A059G3M6_9PROT</name>
<comment type="cofactor">
    <cofactor evidence="1">
        <name>[2Fe-2S] cluster</name>
        <dbReference type="ChEBI" id="CHEBI:190135"/>
    </cofactor>
</comment>
<dbReference type="PROSITE" id="PS51384">
    <property type="entry name" value="FAD_FR"/>
    <property type="match status" value="1"/>
</dbReference>
<dbReference type="InterPro" id="IPR039261">
    <property type="entry name" value="FNR_nucleotide-bd"/>
</dbReference>
<dbReference type="PANTHER" id="PTHR47354:SF5">
    <property type="entry name" value="PROTEIN RFBI"/>
    <property type="match status" value="1"/>
</dbReference>
<evidence type="ECO:0000259" key="3">
    <source>
        <dbReference type="PROSITE" id="PS51384"/>
    </source>
</evidence>
<dbReference type="GO" id="GO:0051537">
    <property type="term" value="F:2 iron, 2 sulfur cluster binding"/>
    <property type="evidence" value="ECO:0007669"/>
    <property type="project" value="InterPro"/>
</dbReference>
<reference evidence="4 5" key="1">
    <citation type="journal article" date="2014" name="Antonie Van Leeuwenhoek">
        <title>Hyphomonas beringensis sp. nov. and Hyphomonas chukchiensis sp. nov., isolated from surface seawater of the Bering Sea and Chukchi Sea.</title>
        <authorList>
            <person name="Li C."/>
            <person name="Lai Q."/>
            <person name="Li G."/>
            <person name="Dong C."/>
            <person name="Wang J."/>
            <person name="Liao Y."/>
            <person name="Shao Z."/>
        </authorList>
    </citation>
    <scope>NUCLEOTIDE SEQUENCE [LARGE SCALE GENOMIC DNA]</scope>
    <source>
        <strain evidence="4 5">SCH89</strain>
    </source>
</reference>
<dbReference type="InterPro" id="IPR001041">
    <property type="entry name" value="2Fe-2S_ferredoxin-type"/>
</dbReference>
<dbReference type="eggNOG" id="COG0633">
    <property type="taxonomic scope" value="Bacteria"/>
</dbReference>
<dbReference type="PRINTS" id="PR00410">
    <property type="entry name" value="PHEHYDRXLASE"/>
</dbReference>
<dbReference type="RefSeq" id="WP_035540732.1">
    <property type="nucleotide sequence ID" value="NZ_ARYL01000034.1"/>
</dbReference>
<dbReference type="PROSITE" id="PS51085">
    <property type="entry name" value="2FE2S_FER_2"/>
    <property type="match status" value="1"/>
</dbReference>
<dbReference type="Pfam" id="PF00111">
    <property type="entry name" value="Fer2"/>
    <property type="match status" value="1"/>
</dbReference>
<protein>
    <submittedName>
        <fullName evidence="4">Oxidoreductase FAD/NAD(P)-binding subunit</fullName>
    </submittedName>
</protein>
<gene>
    <name evidence="4" type="ORF">HOC_16875</name>
</gene>
<feature type="domain" description="FAD-binding FR-type" evidence="3">
    <location>
        <begin position="107"/>
        <end position="208"/>
    </location>
</feature>
<organism evidence="4 5">
    <name type="scientific">Hyphomonas oceanitis SCH89</name>
    <dbReference type="NCBI Taxonomy" id="1280953"/>
    <lineage>
        <taxon>Bacteria</taxon>
        <taxon>Pseudomonadati</taxon>
        <taxon>Pseudomonadota</taxon>
        <taxon>Alphaproteobacteria</taxon>
        <taxon>Hyphomonadales</taxon>
        <taxon>Hyphomonadaceae</taxon>
        <taxon>Hyphomonas</taxon>
    </lineage>
</organism>
<dbReference type="Proteomes" id="UP000024942">
    <property type="component" value="Unassembled WGS sequence"/>
</dbReference>
<dbReference type="InterPro" id="IPR008333">
    <property type="entry name" value="Cbr1-like_FAD-bd_dom"/>
</dbReference>
<dbReference type="Pfam" id="PF00970">
    <property type="entry name" value="FAD_binding_6"/>
    <property type="match status" value="1"/>
</dbReference>
<proteinExistence type="predicted"/>
<dbReference type="Pfam" id="PF00175">
    <property type="entry name" value="NAD_binding_1"/>
    <property type="match status" value="1"/>
</dbReference>